<protein>
    <recommendedName>
        <fullName evidence="4">Lactococcin 972 family bacteriocin</fullName>
    </recommendedName>
</protein>
<dbReference type="KEGG" id="orn:DV701_15955"/>
<evidence type="ECO:0008006" key="4">
    <source>
        <dbReference type="Google" id="ProtNLM"/>
    </source>
</evidence>
<proteinExistence type="predicted"/>
<evidence type="ECO:0000256" key="1">
    <source>
        <dbReference type="SAM" id="SignalP"/>
    </source>
</evidence>
<evidence type="ECO:0000313" key="3">
    <source>
        <dbReference type="Proteomes" id="UP000253790"/>
    </source>
</evidence>
<accession>A0A345NQU7</accession>
<dbReference type="AlphaFoldDB" id="A0A345NQU7"/>
<keyword evidence="3" id="KW-1185">Reference proteome</keyword>
<name>A0A345NQU7_9MICO</name>
<dbReference type="Proteomes" id="UP000253790">
    <property type="component" value="Chromosome"/>
</dbReference>
<feature type="chain" id="PRO_5038535628" description="Lactococcin 972 family bacteriocin" evidence="1">
    <location>
        <begin position="29"/>
        <end position="112"/>
    </location>
</feature>
<keyword evidence="1" id="KW-0732">Signal</keyword>
<sequence length="112" mass="11897">MMKKLSKGIVTGAAALLIVGSTAAPALAVVRDSGWFYDSSCNSWTDPWTHARWYGKGEIMGPGSSQYIIVSYDASWRQHNVKGMAAGGYWAATGSVNLDKPGTYAFCGDGTP</sequence>
<evidence type="ECO:0000313" key="2">
    <source>
        <dbReference type="EMBL" id="AXH97405.1"/>
    </source>
</evidence>
<gene>
    <name evidence="2" type="ORF">DV701_15955</name>
</gene>
<dbReference type="OrthoDB" id="9903853at2"/>
<reference evidence="2 3" key="1">
    <citation type="submission" date="2018-07" db="EMBL/GenBank/DDBJ databases">
        <title>Complete genome sequencing of Ornithinimicrobium sp. AMA3305.</title>
        <authorList>
            <person name="Bae J.-W."/>
        </authorList>
    </citation>
    <scope>NUCLEOTIDE SEQUENCE [LARGE SCALE GENOMIC DNA]</scope>
    <source>
        <strain evidence="2 3">AMA3305</strain>
    </source>
</reference>
<dbReference type="EMBL" id="CP031229">
    <property type="protein sequence ID" value="AXH97405.1"/>
    <property type="molecule type" value="Genomic_DNA"/>
</dbReference>
<feature type="signal peptide" evidence="1">
    <location>
        <begin position="1"/>
        <end position="28"/>
    </location>
</feature>
<organism evidence="2 3">
    <name type="scientific">Ornithinimicrobium avium</name>
    <dbReference type="NCBI Taxonomy" id="2283195"/>
    <lineage>
        <taxon>Bacteria</taxon>
        <taxon>Bacillati</taxon>
        <taxon>Actinomycetota</taxon>
        <taxon>Actinomycetes</taxon>
        <taxon>Micrococcales</taxon>
        <taxon>Ornithinimicrobiaceae</taxon>
        <taxon>Ornithinimicrobium</taxon>
    </lineage>
</organism>